<keyword evidence="2" id="KW-1185">Reference proteome</keyword>
<reference evidence="1 2" key="1">
    <citation type="submission" date="2019-12" db="EMBL/GenBank/DDBJ databases">
        <title>Nitratireductor arenosus sp. nov., Isolated from sea sand, Jeju island, South Korea.</title>
        <authorList>
            <person name="Kim W."/>
        </authorList>
    </citation>
    <scope>NUCLEOTIDE SEQUENCE [LARGE SCALE GENOMIC DNA]</scope>
    <source>
        <strain evidence="1 2">CAU 1489</strain>
    </source>
</reference>
<evidence type="ECO:0000313" key="2">
    <source>
        <dbReference type="Proteomes" id="UP000463224"/>
    </source>
</evidence>
<protein>
    <submittedName>
        <fullName evidence="1">Uncharacterized protein</fullName>
    </submittedName>
</protein>
<dbReference type="RefSeq" id="WP_156712855.1">
    <property type="nucleotide sequence ID" value="NZ_WPHG01000002.1"/>
</dbReference>
<dbReference type="AlphaFoldDB" id="A0A844QFU6"/>
<comment type="caution">
    <text evidence="1">The sequence shown here is derived from an EMBL/GenBank/DDBJ whole genome shotgun (WGS) entry which is preliminary data.</text>
</comment>
<dbReference type="Proteomes" id="UP000463224">
    <property type="component" value="Unassembled WGS sequence"/>
</dbReference>
<name>A0A844QFU6_9HYPH</name>
<proteinExistence type="predicted"/>
<sequence length="107" mass="12604">MPEPYWPKHKHAYLLSSAHANGSLLRIECRRCRVERFFVPSDLARVFGDIEVDDVARKMRCEKCGEKWSMRISMELPTAAQRATMTIRRLDRIYHVKRVTWRDLVGG</sequence>
<evidence type="ECO:0000313" key="1">
    <source>
        <dbReference type="EMBL" id="MVA97957.1"/>
    </source>
</evidence>
<gene>
    <name evidence="1" type="ORF">GN330_11950</name>
</gene>
<dbReference type="EMBL" id="WPHG01000002">
    <property type="protein sequence ID" value="MVA97957.1"/>
    <property type="molecule type" value="Genomic_DNA"/>
</dbReference>
<organism evidence="1 2">
    <name type="scientific">Nitratireductor arenosus</name>
    <dbReference type="NCBI Taxonomy" id="2682096"/>
    <lineage>
        <taxon>Bacteria</taxon>
        <taxon>Pseudomonadati</taxon>
        <taxon>Pseudomonadota</taxon>
        <taxon>Alphaproteobacteria</taxon>
        <taxon>Hyphomicrobiales</taxon>
        <taxon>Phyllobacteriaceae</taxon>
        <taxon>Nitratireductor</taxon>
    </lineage>
</organism>
<accession>A0A844QFU6</accession>